<evidence type="ECO:0000256" key="4">
    <source>
        <dbReference type="HAMAP-Rule" id="MF_00434"/>
    </source>
</evidence>
<dbReference type="EC" id="4.2.1.96" evidence="4"/>
<dbReference type="InterPro" id="IPR036428">
    <property type="entry name" value="PCD_sf"/>
</dbReference>
<evidence type="ECO:0000256" key="2">
    <source>
        <dbReference type="ARBA" id="ARBA00006472"/>
    </source>
</evidence>
<evidence type="ECO:0000256" key="1">
    <source>
        <dbReference type="ARBA" id="ARBA00001554"/>
    </source>
</evidence>
<dbReference type="InterPro" id="IPR001533">
    <property type="entry name" value="Pterin_deHydtase"/>
</dbReference>
<dbReference type="NCBIfam" id="NF002017">
    <property type="entry name" value="PRK00823.1-2"/>
    <property type="match status" value="1"/>
</dbReference>
<reference evidence="6" key="1">
    <citation type="journal article" date="2019" name="Int. J. Syst. Evol. Microbiol.">
        <title>The Global Catalogue of Microorganisms (GCM) 10K type strain sequencing project: providing services to taxonomists for standard genome sequencing and annotation.</title>
        <authorList>
            <consortium name="The Broad Institute Genomics Platform"/>
            <consortium name="The Broad Institute Genome Sequencing Center for Infectious Disease"/>
            <person name="Wu L."/>
            <person name="Ma J."/>
        </authorList>
    </citation>
    <scope>NUCLEOTIDE SEQUENCE [LARGE SCALE GENOMIC DNA]</scope>
    <source>
        <strain evidence="6">CGMCC 4.5798</strain>
    </source>
</reference>
<protein>
    <recommendedName>
        <fullName evidence="4">Putative pterin-4-alpha-carbinolamine dehydratase</fullName>
        <shortName evidence="4">PHS</shortName>
        <ecNumber evidence="4">4.2.1.96</ecNumber>
    </recommendedName>
    <alternativeName>
        <fullName evidence="4">4-alpha-hydroxy-tetrahydropterin dehydratase</fullName>
    </alternativeName>
    <alternativeName>
        <fullName evidence="4">Pterin carbinolamine dehydratase</fullName>
        <shortName evidence="4">PCD</shortName>
    </alternativeName>
</protein>
<dbReference type="HAMAP" id="MF_00434">
    <property type="entry name" value="Pterin_4_alpha"/>
    <property type="match status" value="1"/>
</dbReference>
<comment type="catalytic activity">
    <reaction evidence="1 4">
        <text>(4aS,6R)-4a-hydroxy-L-erythro-5,6,7,8-tetrahydrobiopterin = (6R)-L-erythro-6,7-dihydrobiopterin + H2O</text>
        <dbReference type="Rhea" id="RHEA:11920"/>
        <dbReference type="ChEBI" id="CHEBI:15377"/>
        <dbReference type="ChEBI" id="CHEBI:15642"/>
        <dbReference type="ChEBI" id="CHEBI:43120"/>
        <dbReference type="EC" id="4.2.1.96"/>
    </reaction>
</comment>
<dbReference type="RefSeq" id="WP_379773379.1">
    <property type="nucleotide sequence ID" value="NZ_JBHSMZ010000015.1"/>
</dbReference>
<comment type="caution">
    <text evidence="5">The sequence shown here is derived from an EMBL/GenBank/DDBJ whole genome shotgun (WGS) entry which is preliminary data.</text>
</comment>
<dbReference type="PANTHER" id="PTHR12599">
    <property type="entry name" value="PTERIN-4-ALPHA-CARBINOLAMINE DEHYDRATASE"/>
    <property type="match status" value="1"/>
</dbReference>
<keyword evidence="6" id="KW-1185">Reference proteome</keyword>
<accession>A0ABW0S5U0</accession>
<organism evidence="5 6">
    <name type="scientific">Massilia aerilata</name>
    <dbReference type="NCBI Taxonomy" id="453817"/>
    <lineage>
        <taxon>Bacteria</taxon>
        <taxon>Pseudomonadati</taxon>
        <taxon>Pseudomonadota</taxon>
        <taxon>Betaproteobacteria</taxon>
        <taxon>Burkholderiales</taxon>
        <taxon>Oxalobacteraceae</taxon>
        <taxon>Telluria group</taxon>
        <taxon>Massilia</taxon>
    </lineage>
</organism>
<keyword evidence="3 4" id="KW-0456">Lyase</keyword>
<dbReference type="SUPFAM" id="SSF55248">
    <property type="entry name" value="PCD-like"/>
    <property type="match status" value="1"/>
</dbReference>
<dbReference type="PANTHER" id="PTHR12599:SF0">
    <property type="entry name" value="PTERIN-4-ALPHA-CARBINOLAMINE DEHYDRATASE"/>
    <property type="match status" value="1"/>
</dbReference>
<dbReference type="Pfam" id="PF01329">
    <property type="entry name" value="Pterin_4a"/>
    <property type="match status" value="1"/>
</dbReference>
<comment type="similarity">
    <text evidence="2 4">Belongs to the pterin-4-alpha-carbinolamine dehydratase family.</text>
</comment>
<dbReference type="Gene3D" id="3.30.1360.20">
    <property type="entry name" value="Transcriptional coactivator/pterin dehydratase"/>
    <property type="match status" value="1"/>
</dbReference>
<dbReference type="GO" id="GO:0008124">
    <property type="term" value="F:4-alpha-hydroxytetrahydrobiopterin dehydratase activity"/>
    <property type="evidence" value="ECO:0007669"/>
    <property type="project" value="UniProtKB-EC"/>
</dbReference>
<name>A0ABW0S5U0_9BURK</name>
<evidence type="ECO:0000313" key="5">
    <source>
        <dbReference type="EMBL" id="MFC5550583.1"/>
    </source>
</evidence>
<gene>
    <name evidence="5" type="ORF">ACFPO9_18865</name>
</gene>
<evidence type="ECO:0000256" key="3">
    <source>
        <dbReference type="ARBA" id="ARBA00023239"/>
    </source>
</evidence>
<proteinExistence type="inferred from homology"/>
<sequence>MNTALPLNERHCTHGAPALDDAAIAALLPQLPDWQADGKRLVREFLFRDYHETIEFVNALAFMVHREDHHPDLQVGYRRCTAAWTTHSAGHKLSENDFICAAKADALYAGRAGA</sequence>
<evidence type="ECO:0000313" key="6">
    <source>
        <dbReference type="Proteomes" id="UP001596086"/>
    </source>
</evidence>
<dbReference type="EMBL" id="JBHSMZ010000015">
    <property type="protein sequence ID" value="MFC5550583.1"/>
    <property type="molecule type" value="Genomic_DNA"/>
</dbReference>
<dbReference type="Proteomes" id="UP001596086">
    <property type="component" value="Unassembled WGS sequence"/>
</dbReference>